<feature type="compositionally biased region" description="Polar residues" evidence="1">
    <location>
        <begin position="121"/>
        <end position="130"/>
    </location>
</feature>
<reference evidence="2 3" key="1">
    <citation type="submission" date="2018-05" db="EMBL/GenBank/DDBJ databases">
        <title>Vibrio limimaris sp. nov., isolated from marine sediment.</title>
        <authorList>
            <person name="Li C.-M."/>
        </authorList>
    </citation>
    <scope>NUCLEOTIDE SEQUENCE [LARGE SCALE GENOMIC DNA]</scope>
    <source>
        <strain evidence="2 3">E4404</strain>
    </source>
</reference>
<organism evidence="2 3">
    <name type="scientific">Vibrio albus</name>
    <dbReference type="NCBI Taxonomy" id="2200953"/>
    <lineage>
        <taxon>Bacteria</taxon>
        <taxon>Pseudomonadati</taxon>
        <taxon>Pseudomonadota</taxon>
        <taxon>Gammaproteobacteria</taxon>
        <taxon>Vibrionales</taxon>
        <taxon>Vibrionaceae</taxon>
        <taxon>Vibrio</taxon>
    </lineage>
</organism>
<dbReference type="EMBL" id="QFWT01000001">
    <property type="protein sequence ID" value="PWI34844.1"/>
    <property type="molecule type" value="Genomic_DNA"/>
</dbReference>
<protein>
    <recommendedName>
        <fullName evidence="4">Terminase</fullName>
    </recommendedName>
</protein>
<accession>A0A2U3BDN2</accession>
<proteinExistence type="predicted"/>
<dbReference type="AlphaFoldDB" id="A0A2U3BDN2"/>
<dbReference type="Proteomes" id="UP000245362">
    <property type="component" value="Unassembled WGS sequence"/>
</dbReference>
<feature type="compositionally biased region" description="Polar residues" evidence="1">
    <location>
        <begin position="85"/>
        <end position="98"/>
    </location>
</feature>
<evidence type="ECO:0000256" key="1">
    <source>
        <dbReference type="SAM" id="MobiDB-lite"/>
    </source>
</evidence>
<evidence type="ECO:0000313" key="2">
    <source>
        <dbReference type="EMBL" id="PWI34844.1"/>
    </source>
</evidence>
<dbReference type="OrthoDB" id="8227562at2"/>
<sequence>MAKNDWAALQKQFERDHERYGTSAKDWCDKKGLNYQTARRHIKVRKIAQNDSAQSAQKGKPRGKNAQTAQGRKNSDKKKSSTKNLQKNKSDSPNSTPTDPKDRNMAERDAAGRFKPGHSLSVGNSGNPEPSCSFEPGNQLRRKGGIYARYFPESKQAMFDFSECATLEDELILTRTRLQAGIEYLGKISEDLQNATAMEEKISLYDSYQKTENRIDVLTARIESITKTLSNLGIDVVTREKIVQDTKRIKNASRKLGLEADELQNKGKADDTPISDIVAEIQSMGKSGLMSES</sequence>
<feature type="region of interest" description="Disordered" evidence="1">
    <location>
        <begin position="45"/>
        <end position="138"/>
    </location>
</feature>
<evidence type="ECO:0000313" key="3">
    <source>
        <dbReference type="Proteomes" id="UP000245362"/>
    </source>
</evidence>
<dbReference type="RefSeq" id="WP_109317998.1">
    <property type="nucleotide sequence ID" value="NZ_QFWT01000001.1"/>
</dbReference>
<gene>
    <name evidence="2" type="ORF">DI392_00760</name>
</gene>
<feature type="compositionally biased region" description="Basic and acidic residues" evidence="1">
    <location>
        <begin position="99"/>
        <end position="112"/>
    </location>
</feature>
<name>A0A2U3BDN2_9VIBR</name>
<evidence type="ECO:0008006" key="4">
    <source>
        <dbReference type="Google" id="ProtNLM"/>
    </source>
</evidence>
<comment type="caution">
    <text evidence="2">The sequence shown here is derived from an EMBL/GenBank/DDBJ whole genome shotgun (WGS) entry which is preliminary data.</text>
</comment>
<keyword evidence="3" id="KW-1185">Reference proteome</keyword>